<dbReference type="STRING" id="1122209.SAMN02745752_02790"/>
<dbReference type="GO" id="GO:0009269">
    <property type="term" value="P:response to desiccation"/>
    <property type="evidence" value="ECO:0007669"/>
    <property type="project" value="InterPro"/>
</dbReference>
<dbReference type="EMBL" id="FPJW01000012">
    <property type="protein sequence ID" value="SFX75825.1"/>
    <property type="molecule type" value="Genomic_DNA"/>
</dbReference>
<dbReference type="PROSITE" id="PS51257">
    <property type="entry name" value="PROKAR_LIPOPROTEIN"/>
    <property type="match status" value="1"/>
</dbReference>
<feature type="domain" description="Water stress and hypersensitive response" evidence="2">
    <location>
        <begin position="36"/>
        <end position="155"/>
    </location>
</feature>
<dbReference type="Gene3D" id="2.60.40.1820">
    <property type="match status" value="2"/>
</dbReference>
<keyword evidence="4" id="KW-1185">Reference proteome</keyword>
<proteinExistence type="inferred from homology"/>
<dbReference type="Pfam" id="PF03168">
    <property type="entry name" value="LEA_2"/>
    <property type="match status" value="2"/>
</dbReference>
<protein>
    <submittedName>
        <fullName evidence="3">LEA14-like dessication related protein</fullName>
    </submittedName>
</protein>
<dbReference type="SMART" id="SM00769">
    <property type="entry name" value="WHy"/>
    <property type="match status" value="2"/>
</dbReference>
<evidence type="ECO:0000313" key="3">
    <source>
        <dbReference type="EMBL" id="SFX75825.1"/>
    </source>
</evidence>
<dbReference type="AlphaFoldDB" id="A0A1K1ZNU1"/>
<dbReference type="PANTHER" id="PTHR31459">
    <property type="match status" value="1"/>
</dbReference>
<evidence type="ECO:0000256" key="1">
    <source>
        <dbReference type="ARBA" id="ARBA00005960"/>
    </source>
</evidence>
<comment type="similarity">
    <text evidence="1">Belongs to the LEA type 2 family.</text>
</comment>
<organism evidence="3 4">
    <name type="scientific">Marinospirillum alkaliphilum DSM 21637</name>
    <dbReference type="NCBI Taxonomy" id="1122209"/>
    <lineage>
        <taxon>Bacteria</taxon>
        <taxon>Pseudomonadati</taxon>
        <taxon>Pseudomonadota</taxon>
        <taxon>Gammaproteobacteria</taxon>
        <taxon>Oceanospirillales</taxon>
        <taxon>Oceanospirillaceae</taxon>
        <taxon>Marinospirillum</taxon>
    </lineage>
</organism>
<evidence type="ECO:0000259" key="2">
    <source>
        <dbReference type="SMART" id="SM00769"/>
    </source>
</evidence>
<dbReference type="PANTHER" id="PTHR31459:SF2">
    <property type="entry name" value="OS03G0843300 PROTEIN"/>
    <property type="match status" value="1"/>
</dbReference>
<dbReference type="Proteomes" id="UP000182350">
    <property type="component" value="Unassembled WGS sequence"/>
</dbReference>
<dbReference type="InterPro" id="IPR004864">
    <property type="entry name" value="LEA_2"/>
</dbReference>
<sequence>MKGCQMRGMVGLLVVVSLLAGCSLLRDSGAWQDPEARVLDSKLVGLTLEKAFLEVELEVKNPNLYAIRLGALDYQLDLLDAKVLSGQQQQGNRLAAGKTQRLVLPLELEFAELGQFVSNLSQMKSLDYAVAGGMSFDVPAAGPLRIPFQVRGEIPVPQLPRFSLIGIEQKRLSLSGADLLLSLEFDNPNMFDLLVNRLSYSLALNGQPVTRGALPRELSIGADGRSRIDVPVNIAFGRSTLALYESLQRGGNLNYQLDLDTQLGSSLPVFRSFPFATQQTGQVQLSR</sequence>
<reference evidence="3 4" key="1">
    <citation type="submission" date="2016-11" db="EMBL/GenBank/DDBJ databases">
        <authorList>
            <person name="Jaros S."/>
            <person name="Januszkiewicz K."/>
            <person name="Wedrychowicz H."/>
        </authorList>
    </citation>
    <scope>NUCLEOTIDE SEQUENCE [LARGE SCALE GENOMIC DNA]</scope>
    <source>
        <strain evidence="3 4">DSM 21637</strain>
    </source>
</reference>
<gene>
    <name evidence="3" type="ORF">SAMN02745752_02790</name>
</gene>
<dbReference type="InterPro" id="IPR045043">
    <property type="entry name" value="Lea14-like"/>
</dbReference>
<feature type="domain" description="Water stress and hypersensitive response" evidence="2">
    <location>
        <begin position="162"/>
        <end position="282"/>
    </location>
</feature>
<accession>A0A1K1ZNU1</accession>
<dbReference type="SUPFAM" id="SSF117070">
    <property type="entry name" value="LEA14-like"/>
    <property type="match status" value="2"/>
</dbReference>
<name>A0A1K1ZNU1_9GAMM</name>
<dbReference type="InterPro" id="IPR013990">
    <property type="entry name" value="WHy-dom"/>
</dbReference>
<evidence type="ECO:0000313" key="4">
    <source>
        <dbReference type="Proteomes" id="UP000182350"/>
    </source>
</evidence>